<organism evidence="1 2">
    <name type="scientific">Trichomalopsis sarcophagae</name>
    <dbReference type="NCBI Taxonomy" id="543379"/>
    <lineage>
        <taxon>Eukaryota</taxon>
        <taxon>Metazoa</taxon>
        <taxon>Ecdysozoa</taxon>
        <taxon>Arthropoda</taxon>
        <taxon>Hexapoda</taxon>
        <taxon>Insecta</taxon>
        <taxon>Pterygota</taxon>
        <taxon>Neoptera</taxon>
        <taxon>Endopterygota</taxon>
        <taxon>Hymenoptera</taxon>
        <taxon>Apocrita</taxon>
        <taxon>Proctotrupomorpha</taxon>
        <taxon>Chalcidoidea</taxon>
        <taxon>Pteromalidae</taxon>
        <taxon>Pteromalinae</taxon>
        <taxon>Trichomalopsis</taxon>
    </lineage>
</organism>
<gene>
    <name evidence="1" type="ORF">TSAR_005542</name>
</gene>
<protein>
    <submittedName>
        <fullName evidence="1">Uncharacterized protein</fullName>
    </submittedName>
</protein>
<dbReference type="Proteomes" id="UP000215335">
    <property type="component" value="Unassembled WGS sequence"/>
</dbReference>
<proteinExistence type="predicted"/>
<keyword evidence="2" id="KW-1185">Reference proteome</keyword>
<comment type="caution">
    <text evidence="1">The sequence shown here is derived from an EMBL/GenBank/DDBJ whole genome shotgun (WGS) entry which is preliminary data.</text>
</comment>
<evidence type="ECO:0000313" key="1">
    <source>
        <dbReference type="EMBL" id="OXU30208.1"/>
    </source>
</evidence>
<reference evidence="1 2" key="1">
    <citation type="journal article" date="2017" name="Curr. Biol.">
        <title>The Evolution of Venom by Co-option of Single-Copy Genes.</title>
        <authorList>
            <person name="Martinson E.O."/>
            <person name="Mrinalini"/>
            <person name="Kelkar Y.D."/>
            <person name="Chang C.H."/>
            <person name="Werren J.H."/>
        </authorList>
    </citation>
    <scope>NUCLEOTIDE SEQUENCE [LARGE SCALE GENOMIC DNA]</scope>
    <source>
        <strain evidence="1 2">Alberta</strain>
        <tissue evidence="1">Whole body</tissue>
    </source>
</reference>
<accession>A0A232FIC6</accession>
<evidence type="ECO:0000313" key="2">
    <source>
        <dbReference type="Proteomes" id="UP000215335"/>
    </source>
</evidence>
<dbReference type="AlphaFoldDB" id="A0A232FIC6"/>
<name>A0A232FIC6_9HYME</name>
<sequence length="109" mass="12050">MFQIKVGGYRRADPAMTLAMTLTYILKTAQIHRERRHESVTDFTFSMEDQNGGTLVPLVTSRHNKMANYTHNEVVDILITLGETLRGDFAELGVGDPETGIGSSSIYGS</sequence>
<dbReference type="EMBL" id="NNAY01000184">
    <property type="protein sequence ID" value="OXU30208.1"/>
    <property type="molecule type" value="Genomic_DNA"/>
</dbReference>